<sequence length="176" mass="19707">MRASAVQGRRLGLWLALICAFGIFRGAGAKRKLKEQEIIQRILNNYDWRVRPRGLNASWPDTGGPVLVTVNIYLRSISKIDDVNMEYSAQFTFREEWVDARLAYGRFEDESTEVPPFVVLATSENADQSQQIWMPDTFFQNEKWVQSAPGASALSAGVLCRHLATIAPNAALGMSN</sequence>
<dbReference type="PANTHER" id="PTHR18945">
    <property type="entry name" value="NEUROTRANSMITTER GATED ION CHANNEL"/>
    <property type="match status" value="1"/>
</dbReference>
<name>A0A368G203_ANCCA</name>
<comment type="caution">
    <text evidence="3">The sequence shown here is derived from an EMBL/GenBank/DDBJ whole genome shotgun (WGS) entry which is preliminary data.</text>
</comment>
<dbReference type="AlphaFoldDB" id="A0A368G203"/>
<feature type="domain" description="Neurotransmitter-gated ion-channel ligand-binding" evidence="2">
    <location>
        <begin position="35"/>
        <end position="143"/>
    </location>
</feature>
<dbReference type="InterPro" id="IPR006202">
    <property type="entry name" value="Neur_chan_lig-bd"/>
</dbReference>
<dbReference type="InterPro" id="IPR006201">
    <property type="entry name" value="Neur_channel"/>
</dbReference>
<dbReference type="InterPro" id="IPR036734">
    <property type="entry name" value="Neur_chan_lig-bd_sf"/>
</dbReference>
<dbReference type="OrthoDB" id="407674at2759"/>
<dbReference type="Gene3D" id="2.70.170.10">
    <property type="entry name" value="Neurotransmitter-gated ion-channel ligand-binding domain"/>
    <property type="match status" value="1"/>
</dbReference>
<keyword evidence="1" id="KW-0732">Signal</keyword>
<keyword evidence="4" id="KW-1185">Reference proteome</keyword>
<protein>
    <recommendedName>
        <fullName evidence="2">Neurotransmitter-gated ion-channel ligand-binding domain-containing protein</fullName>
    </recommendedName>
</protein>
<dbReference type="EMBL" id="JOJR01000403">
    <property type="protein sequence ID" value="RCN38392.1"/>
    <property type="molecule type" value="Genomic_DNA"/>
</dbReference>
<dbReference type="Proteomes" id="UP000252519">
    <property type="component" value="Unassembled WGS sequence"/>
</dbReference>
<feature type="chain" id="PRO_5016933991" description="Neurotransmitter-gated ion-channel ligand-binding domain-containing protein" evidence="1">
    <location>
        <begin position="30"/>
        <end position="176"/>
    </location>
</feature>
<dbReference type="Pfam" id="PF02931">
    <property type="entry name" value="Neur_chan_LBD"/>
    <property type="match status" value="1"/>
</dbReference>
<dbReference type="GO" id="GO:0004888">
    <property type="term" value="F:transmembrane signaling receptor activity"/>
    <property type="evidence" value="ECO:0007669"/>
    <property type="project" value="InterPro"/>
</dbReference>
<evidence type="ECO:0000256" key="1">
    <source>
        <dbReference type="SAM" id="SignalP"/>
    </source>
</evidence>
<dbReference type="STRING" id="29170.A0A368G203"/>
<organism evidence="3 4">
    <name type="scientific">Ancylostoma caninum</name>
    <name type="common">Dog hookworm</name>
    <dbReference type="NCBI Taxonomy" id="29170"/>
    <lineage>
        <taxon>Eukaryota</taxon>
        <taxon>Metazoa</taxon>
        <taxon>Ecdysozoa</taxon>
        <taxon>Nematoda</taxon>
        <taxon>Chromadorea</taxon>
        <taxon>Rhabditida</taxon>
        <taxon>Rhabditina</taxon>
        <taxon>Rhabditomorpha</taxon>
        <taxon>Strongyloidea</taxon>
        <taxon>Ancylostomatidae</taxon>
        <taxon>Ancylostomatinae</taxon>
        <taxon>Ancylostoma</taxon>
    </lineage>
</organism>
<feature type="signal peptide" evidence="1">
    <location>
        <begin position="1"/>
        <end position="29"/>
    </location>
</feature>
<evidence type="ECO:0000313" key="3">
    <source>
        <dbReference type="EMBL" id="RCN38392.1"/>
    </source>
</evidence>
<proteinExistence type="predicted"/>
<dbReference type="SUPFAM" id="SSF63712">
    <property type="entry name" value="Nicotinic receptor ligand binding domain-like"/>
    <property type="match status" value="1"/>
</dbReference>
<gene>
    <name evidence="3" type="ORF">ANCCAN_15708</name>
</gene>
<evidence type="ECO:0000259" key="2">
    <source>
        <dbReference type="Pfam" id="PF02931"/>
    </source>
</evidence>
<dbReference type="GO" id="GO:0016020">
    <property type="term" value="C:membrane"/>
    <property type="evidence" value="ECO:0007669"/>
    <property type="project" value="InterPro"/>
</dbReference>
<dbReference type="GO" id="GO:0005230">
    <property type="term" value="F:extracellular ligand-gated monoatomic ion channel activity"/>
    <property type="evidence" value="ECO:0007669"/>
    <property type="project" value="InterPro"/>
</dbReference>
<evidence type="ECO:0000313" key="4">
    <source>
        <dbReference type="Proteomes" id="UP000252519"/>
    </source>
</evidence>
<reference evidence="3 4" key="1">
    <citation type="submission" date="2014-10" db="EMBL/GenBank/DDBJ databases">
        <title>Draft genome of the hookworm Ancylostoma caninum.</title>
        <authorList>
            <person name="Mitreva M."/>
        </authorList>
    </citation>
    <scope>NUCLEOTIDE SEQUENCE [LARGE SCALE GENOMIC DNA]</scope>
    <source>
        <strain evidence="3 4">Baltimore</strain>
    </source>
</reference>
<accession>A0A368G203</accession>